<dbReference type="AlphaFoldDB" id="S9Q7S8"/>
<protein>
    <submittedName>
        <fullName evidence="1">Uncharacterized protein</fullName>
    </submittedName>
</protein>
<dbReference type="HOGENOM" id="CLU_3276402_0_0_5"/>
<dbReference type="EMBL" id="APVH01000070">
    <property type="protein sequence ID" value="EPX75643.1"/>
    <property type="molecule type" value="Genomic_DNA"/>
</dbReference>
<evidence type="ECO:0000313" key="1">
    <source>
        <dbReference type="EMBL" id="EPX75643.1"/>
    </source>
</evidence>
<proteinExistence type="predicted"/>
<name>S9Q7S8_9RHOB</name>
<evidence type="ECO:0000313" key="2">
    <source>
        <dbReference type="Proteomes" id="UP000015347"/>
    </source>
</evidence>
<sequence>MSASRVTPEPLDPADLYFLSRWAQQMKAQKRAEEATHPNPG</sequence>
<comment type="caution">
    <text evidence="1">The sequence shown here is derived from an EMBL/GenBank/DDBJ whole genome shotgun (WGS) entry which is preliminary data.</text>
</comment>
<accession>S9Q7S8</accession>
<dbReference type="STRING" id="1123237.Salmuc_04561"/>
<gene>
    <name evidence="1" type="ORF">Salmuc_04561</name>
</gene>
<dbReference type="Proteomes" id="UP000015347">
    <property type="component" value="Unassembled WGS sequence"/>
</dbReference>
<organism evidence="1 2">
    <name type="scientific">Salipiger mucosus DSM 16094</name>
    <dbReference type="NCBI Taxonomy" id="1123237"/>
    <lineage>
        <taxon>Bacteria</taxon>
        <taxon>Pseudomonadati</taxon>
        <taxon>Pseudomonadota</taxon>
        <taxon>Alphaproteobacteria</taxon>
        <taxon>Rhodobacterales</taxon>
        <taxon>Roseobacteraceae</taxon>
        <taxon>Salipiger</taxon>
    </lineage>
</organism>
<keyword evidence="2" id="KW-1185">Reference proteome</keyword>
<reference evidence="2" key="1">
    <citation type="journal article" date="2014" name="Stand. Genomic Sci.">
        <title>Genome sequence of the exopolysaccharide-producing Salipiger mucosus type strain (DSM 16094(T)), a moderately halophilic member of the Roseobacter clade.</title>
        <authorList>
            <person name="Riedel T."/>
            <person name="Spring S."/>
            <person name="Fiebig A."/>
            <person name="Petersen J."/>
            <person name="Kyrpides N.C."/>
            <person name="Goker M."/>
            <person name="Klenk H.P."/>
        </authorList>
    </citation>
    <scope>NUCLEOTIDE SEQUENCE [LARGE SCALE GENOMIC DNA]</scope>
    <source>
        <strain evidence="2">DSM 16094</strain>
    </source>
</reference>